<dbReference type="KEGG" id="psco:LY89DRAFT_558860"/>
<keyword evidence="2 6" id="KW-0812">Transmembrane</keyword>
<evidence type="ECO:0000259" key="7">
    <source>
        <dbReference type="Pfam" id="PF20684"/>
    </source>
</evidence>
<reference evidence="8 9" key="1">
    <citation type="submission" date="2015-10" db="EMBL/GenBank/DDBJ databases">
        <title>Full genome of DAOMC 229536 Phialocephala scopiformis, a fungal endophyte of spruce producing the potent anti-insectan compound rugulosin.</title>
        <authorList>
            <consortium name="DOE Joint Genome Institute"/>
            <person name="Walker A.K."/>
            <person name="Frasz S.L."/>
            <person name="Seifert K.A."/>
            <person name="Miller J.D."/>
            <person name="Mondo S.J."/>
            <person name="Labutti K."/>
            <person name="Lipzen A."/>
            <person name="Dockter R."/>
            <person name="Kennedy M."/>
            <person name="Grigoriev I.V."/>
            <person name="Spatafora J.W."/>
        </authorList>
    </citation>
    <scope>NUCLEOTIDE SEQUENCE [LARGE SCALE GENOMIC DNA]</scope>
    <source>
        <strain evidence="8 9">CBS 120377</strain>
    </source>
</reference>
<keyword evidence="4 6" id="KW-0472">Membrane</keyword>
<evidence type="ECO:0000313" key="9">
    <source>
        <dbReference type="Proteomes" id="UP000070700"/>
    </source>
</evidence>
<organism evidence="8 9">
    <name type="scientific">Mollisia scopiformis</name>
    <name type="common">Conifer needle endophyte fungus</name>
    <name type="synonym">Phialocephala scopiformis</name>
    <dbReference type="NCBI Taxonomy" id="149040"/>
    <lineage>
        <taxon>Eukaryota</taxon>
        <taxon>Fungi</taxon>
        <taxon>Dikarya</taxon>
        <taxon>Ascomycota</taxon>
        <taxon>Pezizomycotina</taxon>
        <taxon>Leotiomycetes</taxon>
        <taxon>Helotiales</taxon>
        <taxon>Mollisiaceae</taxon>
        <taxon>Mollisia</taxon>
    </lineage>
</organism>
<dbReference type="PANTHER" id="PTHR33048:SF160">
    <property type="entry name" value="SAT4 FAMILY MEMBRANE PROTEIN"/>
    <property type="match status" value="1"/>
</dbReference>
<feature type="transmembrane region" description="Helical" evidence="6">
    <location>
        <begin position="79"/>
        <end position="101"/>
    </location>
</feature>
<evidence type="ECO:0000256" key="5">
    <source>
        <dbReference type="ARBA" id="ARBA00038359"/>
    </source>
</evidence>
<accession>A0A194WYM2</accession>
<name>A0A194WYM2_MOLSC</name>
<dbReference type="EMBL" id="KQ947423">
    <property type="protein sequence ID" value="KUJ12789.1"/>
    <property type="molecule type" value="Genomic_DNA"/>
</dbReference>
<feature type="transmembrane region" description="Helical" evidence="6">
    <location>
        <begin position="277"/>
        <end position="300"/>
    </location>
</feature>
<dbReference type="RefSeq" id="XP_018067144.1">
    <property type="nucleotide sequence ID" value="XM_018208428.1"/>
</dbReference>
<evidence type="ECO:0000256" key="6">
    <source>
        <dbReference type="SAM" id="Phobius"/>
    </source>
</evidence>
<evidence type="ECO:0000313" key="8">
    <source>
        <dbReference type="EMBL" id="KUJ12789.1"/>
    </source>
</evidence>
<sequence length="307" mass="33790">CTNITLQASLSACIQKQCNYTEQARVAIVDNQLCEGVPIQSRAWGVAIVGLVCGPLALIAIALRCYSRYSITRSLGWDDWLAVVTGLVLIPLIVLDCYNGIVNGYGRHYWDVDPLRVVELLKIFYVAEILYIVVITLVKASILALYFRVFLSNNFRIAAGIVLVLVVFSGLGVIAAIVFQCSPVDLAWDRTIVGGRCINVNELAYAAGAISVALDIIILVLPLPELYHLQMSKKKKLNVMFMFSLGTIACITSIVRLKYLVDFAKSTDPTWDNAIPVIWSFLEICVAIICACLPAIRAILSRYLPSV</sequence>
<comment type="subcellular location">
    <subcellularLocation>
        <location evidence="1">Membrane</location>
        <topology evidence="1">Multi-pass membrane protein</topology>
    </subcellularLocation>
</comment>
<evidence type="ECO:0000256" key="1">
    <source>
        <dbReference type="ARBA" id="ARBA00004141"/>
    </source>
</evidence>
<dbReference type="Proteomes" id="UP000070700">
    <property type="component" value="Unassembled WGS sequence"/>
</dbReference>
<dbReference type="AlphaFoldDB" id="A0A194WYM2"/>
<evidence type="ECO:0000256" key="4">
    <source>
        <dbReference type="ARBA" id="ARBA00023136"/>
    </source>
</evidence>
<dbReference type="InParanoid" id="A0A194WYM2"/>
<evidence type="ECO:0000256" key="2">
    <source>
        <dbReference type="ARBA" id="ARBA00022692"/>
    </source>
</evidence>
<feature type="transmembrane region" description="Helical" evidence="6">
    <location>
        <begin position="239"/>
        <end position="257"/>
    </location>
</feature>
<keyword evidence="9" id="KW-1185">Reference proteome</keyword>
<feature type="domain" description="Rhodopsin" evidence="7">
    <location>
        <begin position="63"/>
        <end position="302"/>
    </location>
</feature>
<dbReference type="GO" id="GO:0016020">
    <property type="term" value="C:membrane"/>
    <property type="evidence" value="ECO:0007669"/>
    <property type="project" value="UniProtKB-SubCell"/>
</dbReference>
<feature type="transmembrane region" description="Helical" evidence="6">
    <location>
        <begin position="157"/>
        <end position="179"/>
    </location>
</feature>
<feature type="transmembrane region" description="Helical" evidence="6">
    <location>
        <begin position="43"/>
        <end position="67"/>
    </location>
</feature>
<comment type="similarity">
    <text evidence="5">Belongs to the SAT4 family.</text>
</comment>
<dbReference type="InterPro" id="IPR052337">
    <property type="entry name" value="SAT4-like"/>
</dbReference>
<dbReference type="PANTHER" id="PTHR33048">
    <property type="entry name" value="PTH11-LIKE INTEGRAL MEMBRANE PROTEIN (AFU_ORTHOLOGUE AFUA_5G11245)"/>
    <property type="match status" value="1"/>
</dbReference>
<feature type="transmembrane region" description="Helical" evidence="6">
    <location>
        <begin position="121"/>
        <end position="145"/>
    </location>
</feature>
<feature type="non-terminal residue" evidence="8">
    <location>
        <position position="307"/>
    </location>
</feature>
<protein>
    <recommendedName>
        <fullName evidence="7">Rhodopsin domain-containing protein</fullName>
    </recommendedName>
</protein>
<dbReference type="GeneID" id="28818154"/>
<gene>
    <name evidence="8" type="ORF">LY89DRAFT_558860</name>
</gene>
<proteinExistence type="inferred from homology"/>
<feature type="non-terminal residue" evidence="8">
    <location>
        <position position="1"/>
    </location>
</feature>
<dbReference type="OrthoDB" id="5329176at2759"/>
<dbReference type="Pfam" id="PF20684">
    <property type="entry name" value="Fung_rhodopsin"/>
    <property type="match status" value="1"/>
</dbReference>
<keyword evidence="3 6" id="KW-1133">Transmembrane helix</keyword>
<dbReference type="InterPro" id="IPR049326">
    <property type="entry name" value="Rhodopsin_dom_fungi"/>
</dbReference>
<feature type="transmembrane region" description="Helical" evidence="6">
    <location>
        <begin position="203"/>
        <end position="227"/>
    </location>
</feature>
<evidence type="ECO:0000256" key="3">
    <source>
        <dbReference type="ARBA" id="ARBA00022989"/>
    </source>
</evidence>